<dbReference type="Proteomes" id="UP001236076">
    <property type="component" value="Segment"/>
</dbReference>
<evidence type="ECO:0000256" key="1">
    <source>
        <dbReference type="SAM" id="Phobius"/>
    </source>
</evidence>
<evidence type="ECO:0000313" key="2">
    <source>
        <dbReference type="EMBL" id="UZZ64388.1"/>
    </source>
</evidence>
<protein>
    <submittedName>
        <fullName evidence="2">Uncharacterized protein</fullName>
    </submittedName>
</protein>
<organism evidence="2 3">
    <name type="scientific">Escherichia phage A5-4</name>
    <dbReference type="NCBI Taxonomy" id="2996162"/>
    <lineage>
        <taxon>Viruses</taxon>
        <taxon>Duplodnaviria</taxon>
        <taxon>Heunggongvirae</taxon>
        <taxon>Uroviricota</taxon>
        <taxon>Caudoviricetes</taxon>
        <taxon>Vequintavirinae</taxon>
    </lineage>
</organism>
<name>A0AAE9PR08_9CAUD</name>
<keyword evidence="1" id="KW-0812">Transmembrane</keyword>
<reference evidence="2 3" key="1">
    <citation type="submission" date="2022-10" db="EMBL/GenBank/DDBJ databases">
        <authorList>
            <person name="Cortes-Martin A."/>
            <person name="Buttimer C.T.H."/>
            <person name="Hill C."/>
        </authorList>
    </citation>
    <scope>NUCLEOTIDE SEQUENCE [LARGE SCALE GENOMIC DNA]</scope>
</reference>
<keyword evidence="3" id="KW-1185">Reference proteome</keyword>
<gene>
    <name evidence="2" type="ORF">A54_148</name>
</gene>
<evidence type="ECO:0000313" key="3">
    <source>
        <dbReference type="Proteomes" id="UP001236076"/>
    </source>
</evidence>
<feature type="transmembrane region" description="Helical" evidence="1">
    <location>
        <begin position="63"/>
        <end position="83"/>
    </location>
</feature>
<keyword evidence="1" id="KW-1133">Transmembrane helix</keyword>
<proteinExistence type="predicted"/>
<sequence length="107" mass="12242">MVEGYLIGCLISCPLWFLLIKLRQKGFNIPFPKDSEDLYILEPLNNENVNLRMVMVGWLCATFFWYLVYPIIICVTIGSYLVFGIKSLCGLTIGNDKLLTKIFGVKK</sequence>
<keyword evidence="1" id="KW-0472">Membrane</keyword>
<accession>A0AAE9PR08</accession>
<dbReference type="EMBL" id="OP744025">
    <property type="protein sequence ID" value="UZZ64388.1"/>
    <property type="molecule type" value="Genomic_DNA"/>
</dbReference>